<organism evidence="1 2">
    <name type="scientific">Candidatus Sulfurimonas baltica</name>
    <dbReference type="NCBI Taxonomy" id="2740404"/>
    <lineage>
        <taxon>Bacteria</taxon>
        <taxon>Pseudomonadati</taxon>
        <taxon>Campylobacterota</taxon>
        <taxon>Epsilonproteobacteria</taxon>
        <taxon>Campylobacterales</taxon>
        <taxon>Sulfurimonadaceae</taxon>
        <taxon>Sulfurimonas</taxon>
    </lineage>
</organism>
<dbReference type="AlphaFoldDB" id="A0A7S7RNY7"/>
<dbReference type="EMBL" id="CP054492">
    <property type="protein sequence ID" value="QOY53036.1"/>
    <property type="molecule type" value="Genomic_DNA"/>
</dbReference>
<dbReference type="Proteomes" id="UP000593994">
    <property type="component" value="Chromosome"/>
</dbReference>
<gene>
    <name evidence="1" type="ORF">HUE88_04965</name>
</gene>
<sequence length="386" mass="44313">MNFQEETANEIATNNTTESTLTSTTNIATAPSITAEYLVQQIVDFTQYQLLNNIHTGPRLSSKGIFQLFSNMMLPKTISSQLRKELEAQGLISAANGNIPFFKISEEDIALVYFGKFDGDSYVVPNLHIDTIEPEHHNMYQTLYNKNNEEKKSSIWKDKMIELGLNEVEISNDGSNICIVGQPIEGLDEVMFDFPPITDSLPNGAYLINYKGSPRFYVENRYALLHTLHNLSFMSVDIGPFFYQTFEGGIPVQEELDNNKKNIPEDPEWENIQKGSFFTGDSEDRWFEISTVVAYIHSLKTGVYQKYSNLTELNGKDFFIMRQYLHEGPEQTEEDIKNALTNIFTYLHTVNDKDILEFMRDDLKMYTPVFFEKYIDENIDTALTTL</sequence>
<accession>A0A7S7RNY7</accession>
<evidence type="ECO:0000313" key="2">
    <source>
        <dbReference type="Proteomes" id="UP000593994"/>
    </source>
</evidence>
<dbReference type="KEGG" id="sbal:HUE88_04965"/>
<evidence type="ECO:0000313" key="1">
    <source>
        <dbReference type="EMBL" id="QOY53036.1"/>
    </source>
</evidence>
<reference evidence="1 2" key="1">
    <citation type="submission" date="2020-05" db="EMBL/GenBank/DDBJ databases">
        <title>Sulfurimonas marisnigri, sp. nov., and Sulfurimonas baltica, sp. nov., manganese oxide reducing chemolithoautotrophs of the class Epsilonproteobacteria isolated from the pelagic redoxclines of the Black and Baltic Seas and emended description of the genus Sulfurimonas.</title>
        <authorList>
            <person name="Henkel J.V."/>
            <person name="Laudan C."/>
            <person name="Werner J."/>
            <person name="Neu T."/>
            <person name="Plewe S."/>
            <person name="Sproer C."/>
            <person name="Bunk B."/>
            <person name="Schulz-Vogt H.N."/>
        </authorList>
    </citation>
    <scope>NUCLEOTIDE SEQUENCE [LARGE SCALE GENOMIC DNA]</scope>
    <source>
        <strain evidence="1 2">GD2</strain>
    </source>
</reference>
<protein>
    <submittedName>
        <fullName evidence="1">Uncharacterized protein</fullName>
    </submittedName>
</protein>
<proteinExistence type="predicted"/>
<name>A0A7S7RNY7_9BACT</name>
<keyword evidence="2" id="KW-1185">Reference proteome</keyword>
<dbReference type="RefSeq" id="WP_194371700.1">
    <property type="nucleotide sequence ID" value="NZ_CP054492.1"/>
</dbReference>